<protein>
    <recommendedName>
        <fullName evidence="1">N-acetylmuramoyl-L-alanine amidase domain-containing protein</fullName>
    </recommendedName>
</protein>
<dbReference type="InterPro" id="IPR002502">
    <property type="entry name" value="Amidase_domain"/>
</dbReference>
<evidence type="ECO:0000313" key="3">
    <source>
        <dbReference type="Proteomes" id="UP001500621"/>
    </source>
</evidence>
<dbReference type="Gene3D" id="2.30.30.40">
    <property type="entry name" value="SH3 Domains"/>
    <property type="match status" value="1"/>
</dbReference>
<organism evidence="2 3">
    <name type="scientific">Nocardioides nanhaiensis</name>
    <dbReference type="NCBI Taxonomy" id="1476871"/>
    <lineage>
        <taxon>Bacteria</taxon>
        <taxon>Bacillati</taxon>
        <taxon>Actinomycetota</taxon>
        <taxon>Actinomycetes</taxon>
        <taxon>Propionibacteriales</taxon>
        <taxon>Nocardioidaceae</taxon>
        <taxon>Nocardioides</taxon>
    </lineage>
</organism>
<dbReference type="Gene3D" id="3.40.80.10">
    <property type="entry name" value="Peptidoglycan recognition protein-like"/>
    <property type="match status" value="1"/>
</dbReference>
<evidence type="ECO:0000313" key="2">
    <source>
        <dbReference type="EMBL" id="GAA4693849.1"/>
    </source>
</evidence>
<feature type="domain" description="N-acetylmuramoyl-L-alanine amidase" evidence="1">
    <location>
        <begin position="22"/>
        <end position="169"/>
    </location>
</feature>
<name>A0ABP8WU16_9ACTN</name>
<sequence length="275" mass="28277">MQISWLADVLRGAGVDVVEEGSWLTRSAGSTFEPIGVLWHHTAAPSSASNPHPALNICINGRSDLPGPLCHALVDYFGVFHVISANRANHAGTARASGPIPAGSGNTMLVGWEIDYAGDGGGGQVQQMTQAQYDASIAATAAVIERLGTTAQHVRGHRETSTTGKIDPSFIDLDSMRSDVAAAMGGGTTPPPSGGTPLRTTVGNLNVRSAPSASSSIVATLAYDTTVYVQCQTVGDPVTVGGNTSRNWARISSPAAGYVTCHYVQGGPNLPVPAC</sequence>
<comment type="caution">
    <text evidence="2">The sequence shown here is derived from an EMBL/GenBank/DDBJ whole genome shotgun (WGS) entry which is preliminary data.</text>
</comment>
<dbReference type="SUPFAM" id="SSF55846">
    <property type="entry name" value="N-acetylmuramoyl-L-alanine amidase-like"/>
    <property type="match status" value="1"/>
</dbReference>
<reference evidence="3" key="1">
    <citation type="journal article" date="2019" name="Int. J. Syst. Evol. Microbiol.">
        <title>The Global Catalogue of Microorganisms (GCM) 10K type strain sequencing project: providing services to taxonomists for standard genome sequencing and annotation.</title>
        <authorList>
            <consortium name="The Broad Institute Genomics Platform"/>
            <consortium name="The Broad Institute Genome Sequencing Center for Infectious Disease"/>
            <person name="Wu L."/>
            <person name="Ma J."/>
        </authorList>
    </citation>
    <scope>NUCLEOTIDE SEQUENCE [LARGE SCALE GENOMIC DNA]</scope>
    <source>
        <strain evidence="3">JCM 18127</strain>
    </source>
</reference>
<dbReference type="EMBL" id="BAABIM010000004">
    <property type="protein sequence ID" value="GAA4693849.1"/>
    <property type="molecule type" value="Genomic_DNA"/>
</dbReference>
<keyword evidence="3" id="KW-1185">Reference proteome</keyword>
<dbReference type="InterPro" id="IPR003646">
    <property type="entry name" value="SH3-like_bac-type"/>
</dbReference>
<proteinExistence type="predicted"/>
<evidence type="ECO:0000259" key="1">
    <source>
        <dbReference type="SMART" id="SM00644"/>
    </source>
</evidence>
<dbReference type="Pfam" id="PF08239">
    <property type="entry name" value="SH3_3"/>
    <property type="match status" value="1"/>
</dbReference>
<dbReference type="RefSeq" id="WP_345268242.1">
    <property type="nucleotide sequence ID" value="NZ_BAABIM010000004.1"/>
</dbReference>
<dbReference type="InterPro" id="IPR036505">
    <property type="entry name" value="Amidase/PGRP_sf"/>
</dbReference>
<dbReference type="Proteomes" id="UP001500621">
    <property type="component" value="Unassembled WGS sequence"/>
</dbReference>
<accession>A0ABP8WU16</accession>
<gene>
    <name evidence="2" type="ORF">GCM10023226_34800</name>
</gene>
<dbReference type="Pfam" id="PF01510">
    <property type="entry name" value="Amidase_2"/>
    <property type="match status" value="1"/>
</dbReference>
<dbReference type="SMART" id="SM00644">
    <property type="entry name" value="Ami_2"/>
    <property type="match status" value="1"/>
</dbReference>